<evidence type="ECO:0000256" key="5">
    <source>
        <dbReference type="ARBA" id="ARBA00023136"/>
    </source>
</evidence>
<dbReference type="Gene3D" id="1.20.1440.20">
    <property type="entry name" value="LemA-like domain"/>
    <property type="match status" value="1"/>
</dbReference>
<protein>
    <recommendedName>
        <fullName evidence="9">LemA family protein</fullName>
    </recommendedName>
</protein>
<dbReference type="PANTHER" id="PTHR34478:SF2">
    <property type="entry name" value="MEMBRANE PROTEIN"/>
    <property type="match status" value="1"/>
</dbReference>
<evidence type="ECO:0008006" key="9">
    <source>
        <dbReference type="Google" id="ProtNLM"/>
    </source>
</evidence>
<gene>
    <name evidence="7" type="ORF">COV54_02045</name>
</gene>
<sequence length="184" mass="21262">MNPLTIILIILGIIILWLVFIFNGLIVRKNRVEEAWSDIEVQLKRRYDLIPNIVETVKGYAVHEKGVLEEVTQARVTAMNTKEPQAKLQAENQISQTLKTLFAVAENYPQLKANENFLQLQNELVDTEDKIQAARRFYNANVRDYNIAIQVFPANLISGAFNFKLRELFDVDKPEEKEVVKVKF</sequence>
<proteinExistence type="inferred from homology"/>
<accession>A0A2H0ND64</accession>
<dbReference type="SUPFAM" id="SSF140478">
    <property type="entry name" value="LemA-like"/>
    <property type="match status" value="1"/>
</dbReference>
<evidence type="ECO:0000256" key="4">
    <source>
        <dbReference type="ARBA" id="ARBA00022989"/>
    </source>
</evidence>
<dbReference type="InterPro" id="IPR007156">
    <property type="entry name" value="MamQ_LemA"/>
</dbReference>
<evidence type="ECO:0000256" key="6">
    <source>
        <dbReference type="SAM" id="Phobius"/>
    </source>
</evidence>
<dbReference type="AlphaFoldDB" id="A0A2H0ND64"/>
<keyword evidence="4 6" id="KW-1133">Transmembrane helix</keyword>
<reference evidence="7 8" key="1">
    <citation type="submission" date="2017-09" db="EMBL/GenBank/DDBJ databases">
        <title>Depth-based differentiation of microbial function through sediment-hosted aquifers and enrichment of novel symbionts in the deep terrestrial subsurface.</title>
        <authorList>
            <person name="Probst A.J."/>
            <person name="Ladd B."/>
            <person name="Jarett J.K."/>
            <person name="Geller-Mcgrath D.E."/>
            <person name="Sieber C.M."/>
            <person name="Emerson J.B."/>
            <person name="Anantharaman K."/>
            <person name="Thomas B.C."/>
            <person name="Malmstrom R."/>
            <person name="Stieglmeier M."/>
            <person name="Klingl A."/>
            <person name="Woyke T."/>
            <person name="Ryan C.M."/>
            <person name="Banfield J.F."/>
        </authorList>
    </citation>
    <scope>NUCLEOTIDE SEQUENCE [LARGE SCALE GENOMIC DNA]</scope>
    <source>
        <strain evidence="7">CG11_big_fil_rev_8_21_14_0_20_38_23</strain>
    </source>
</reference>
<feature type="transmembrane region" description="Helical" evidence="6">
    <location>
        <begin position="6"/>
        <end position="27"/>
    </location>
</feature>
<evidence type="ECO:0000256" key="3">
    <source>
        <dbReference type="ARBA" id="ARBA00022692"/>
    </source>
</evidence>
<keyword evidence="5 6" id="KW-0472">Membrane</keyword>
<comment type="subcellular location">
    <subcellularLocation>
        <location evidence="1">Membrane</location>
        <topology evidence="1">Single-pass membrane protein</topology>
    </subcellularLocation>
</comment>
<name>A0A2H0ND64_9BACT</name>
<comment type="similarity">
    <text evidence="2">Belongs to the LemA family.</text>
</comment>
<dbReference type="GO" id="GO:0016020">
    <property type="term" value="C:membrane"/>
    <property type="evidence" value="ECO:0007669"/>
    <property type="project" value="UniProtKB-SubCell"/>
</dbReference>
<dbReference type="InterPro" id="IPR023353">
    <property type="entry name" value="LemA-like_dom_sf"/>
</dbReference>
<dbReference type="Proteomes" id="UP000228867">
    <property type="component" value="Unassembled WGS sequence"/>
</dbReference>
<dbReference type="PANTHER" id="PTHR34478">
    <property type="entry name" value="PROTEIN LEMA"/>
    <property type="match status" value="1"/>
</dbReference>
<dbReference type="EMBL" id="PCWR01000047">
    <property type="protein sequence ID" value="PIR06830.1"/>
    <property type="molecule type" value="Genomic_DNA"/>
</dbReference>
<evidence type="ECO:0000313" key="7">
    <source>
        <dbReference type="EMBL" id="PIR06830.1"/>
    </source>
</evidence>
<keyword evidence="3 6" id="KW-0812">Transmembrane</keyword>
<evidence type="ECO:0000313" key="8">
    <source>
        <dbReference type="Proteomes" id="UP000228867"/>
    </source>
</evidence>
<organism evidence="7 8">
    <name type="scientific">Candidatus Jorgensenbacteria bacterium CG11_big_fil_rev_8_21_14_0_20_38_23</name>
    <dbReference type="NCBI Taxonomy" id="1974594"/>
    <lineage>
        <taxon>Bacteria</taxon>
        <taxon>Candidatus Joergenseniibacteriota</taxon>
    </lineage>
</organism>
<dbReference type="Pfam" id="PF04011">
    <property type="entry name" value="LemA"/>
    <property type="match status" value="1"/>
</dbReference>
<evidence type="ECO:0000256" key="1">
    <source>
        <dbReference type="ARBA" id="ARBA00004167"/>
    </source>
</evidence>
<evidence type="ECO:0000256" key="2">
    <source>
        <dbReference type="ARBA" id="ARBA00008854"/>
    </source>
</evidence>
<comment type="caution">
    <text evidence="7">The sequence shown here is derived from an EMBL/GenBank/DDBJ whole genome shotgun (WGS) entry which is preliminary data.</text>
</comment>